<sequence>MLKDCLVASSPQDIYTLMFLKFPDVVNVMQMCDMLGGISTKSAYKLLQSNQIDYFKIGRSYKIPKVNIIVYLHRIMNNNPPLHYVALPH</sequence>
<dbReference type="RefSeq" id="WP_083886814.1">
    <property type="nucleotide sequence ID" value="NZ_CP068595.1"/>
</dbReference>
<evidence type="ECO:0000313" key="2">
    <source>
        <dbReference type="Proteomes" id="UP000595841"/>
    </source>
</evidence>
<gene>
    <name evidence="1" type="ORF">JI735_00435</name>
</gene>
<protein>
    <submittedName>
        <fullName evidence="1">Helix-turn-helix domain-containing protein</fullName>
    </submittedName>
</protein>
<name>A0A974PCK3_9BACL</name>
<reference evidence="1 2" key="1">
    <citation type="submission" date="2021-01" db="EMBL/GenBank/DDBJ databases">
        <title>Whole genome sequence of Paenibacillus sonchi LMG 24727 for comparative genomics.</title>
        <authorList>
            <person name="Lee G."/>
            <person name="Kim M.-J."/>
            <person name="Lim K."/>
            <person name="Shin J.-H."/>
        </authorList>
    </citation>
    <scope>NUCLEOTIDE SEQUENCE [LARGE SCALE GENOMIC DNA]</scope>
    <source>
        <strain evidence="1 2">LMG 24727</strain>
    </source>
</reference>
<dbReference type="EMBL" id="CP068595">
    <property type="protein sequence ID" value="QQZ61321.1"/>
    <property type="molecule type" value="Genomic_DNA"/>
</dbReference>
<dbReference type="AlphaFoldDB" id="A0A974PCK3"/>
<proteinExistence type="predicted"/>
<dbReference type="KEGG" id="pson:JI735_00435"/>
<evidence type="ECO:0000313" key="1">
    <source>
        <dbReference type="EMBL" id="QQZ61321.1"/>
    </source>
</evidence>
<keyword evidence="2" id="KW-1185">Reference proteome</keyword>
<accession>A0A974PCK3</accession>
<dbReference type="Proteomes" id="UP000595841">
    <property type="component" value="Chromosome"/>
</dbReference>
<organism evidence="1 2">
    <name type="scientific">Paenibacillus sonchi</name>
    <dbReference type="NCBI Taxonomy" id="373687"/>
    <lineage>
        <taxon>Bacteria</taxon>
        <taxon>Bacillati</taxon>
        <taxon>Bacillota</taxon>
        <taxon>Bacilli</taxon>
        <taxon>Bacillales</taxon>
        <taxon>Paenibacillaceae</taxon>
        <taxon>Paenibacillus</taxon>
        <taxon>Paenibacillus sonchi group</taxon>
    </lineage>
</organism>